<dbReference type="InterPro" id="IPR002659">
    <property type="entry name" value="Glyco_trans_31"/>
</dbReference>
<evidence type="ECO:0000256" key="2">
    <source>
        <dbReference type="ARBA" id="ARBA00008661"/>
    </source>
</evidence>
<evidence type="ECO:0000256" key="6">
    <source>
        <dbReference type="ARBA" id="ARBA00022968"/>
    </source>
</evidence>
<evidence type="ECO:0000256" key="3">
    <source>
        <dbReference type="ARBA" id="ARBA00022676"/>
    </source>
</evidence>
<evidence type="ECO:0000256" key="4">
    <source>
        <dbReference type="ARBA" id="ARBA00022679"/>
    </source>
</evidence>
<dbReference type="PANTHER" id="PTHR11214:SF3">
    <property type="entry name" value="BETA-1,3-GALACTOSYLTRANSFERASE 6"/>
    <property type="match status" value="1"/>
</dbReference>
<keyword evidence="7 11" id="KW-1133">Transmembrane helix</keyword>
<evidence type="ECO:0000256" key="9">
    <source>
        <dbReference type="ARBA" id="ARBA00023136"/>
    </source>
</evidence>
<evidence type="ECO:0000256" key="11">
    <source>
        <dbReference type="RuleBase" id="RU363063"/>
    </source>
</evidence>
<comment type="subcellular location">
    <subcellularLocation>
        <location evidence="1 11">Golgi apparatus membrane</location>
        <topology evidence="1 11">Single-pass type II membrane protein</topology>
    </subcellularLocation>
</comment>
<dbReference type="SUPFAM" id="SSF53448">
    <property type="entry name" value="Nucleotide-diphospho-sugar transferases"/>
    <property type="match status" value="1"/>
</dbReference>
<accession>A0A210PM97</accession>
<dbReference type="GO" id="GO:0016758">
    <property type="term" value="F:hexosyltransferase activity"/>
    <property type="evidence" value="ECO:0007669"/>
    <property type="project" value="InterPro"/>
</dbReference>
<dbReference type="STRING" id="6573.A0A210PM97"/>
<comment type="caution">
    <text evidence="12">The sequence shown here is derived from an EMBL/GenBank/DDBJ whole genome shotgun (WGS) entry which is preliminary data.</text>
</comment>
<dbReference type="OrthoDB" id="6099503at2759"/>
<dbReference type="Gene3D" id="3.90.550.50">
    <property type="match status" value="1"/>
</dbReference>
<evidence type="ECO:0000313" key="13">
    <source>
        <dbReference type="Proteomes" id="UP000242188"/>
    </source>
</evidence>
<sequence>MKLLRHYTLGILFGFILIFAILSYWCVGLRIDVERNINYYLSSNEHNVIIINHDLEPKPSQEPLFFIPKDQDLTHNQDLKSHHENEVLENPYQRHNFNMKSSFNRHSFLFPARNYSSNKTCKNCFNINFDFLIENDICTNDNYTLVYLIFTKYSNVAQRRALRETWLSDVKTSSGQTYVFVTGKGPQSDNFNIKNMIRENNDHNDILLVDFLDSYLNLTYKSIMAFKWVTRRCPNAEFVMKVDDDVWVHKPELIPTLRRKDFSLGGYCMFNSMPFRDKNSKYFASYESFPERVYPPFCSGTAYLTKIDVIQKILNISPNVPFFHLEDVYIALCLRELRISVANIRGFNAHKLMTSSCLNKSPFVITSHGLNPDEMRQVWRSQCNFKEWMGKGAANRIRQAYVNRDREPAVRNYVRMNANSNKMINSFHIQGPRPINSIKRRRGRQRQVPVMFPS</sequence>
<keyword evidence="10" id="KW-0325">Glycoprotein</keyword>
<dbReference type="InterPro" id="IPR029044">
    <property type="entry name" value="Nucleotide-diphossugar_trans"/>
</dbReference>
<dbReference type="Proteomes" id="UP000242188">
    <property type="component" value="Unassembled WGS sequence"/>
</dbReference>
<protein>
    <recommendedName>
        <fullName evidence="11">Hexosyltransferase</fullName>
        <ecNumber evidence="11">2.4.1.-</ecNumber>
    </recommendedName>
</protein>
<evidence type="ECO:0000256" key="5">
    <source>
        <dbReference type="ARBA" id="ARBA00022692"/>
    </source>
</evidence>
<keyword evidence="5 11" id="KW-0812">Transmembrane</keyword>
<organism evidence="12 13">
    <name type="scientific">Mizuhopecten yessoensis</name>
    <name type="common">Japanese scallop</name>
    <name type="synonym">Patinopecten yessoensis</name>
    <dbReference type="NCBI Taxonomy" id="6573"/>
    <lineage>
        <taxon>Eukaryota</taxon>
        <taxon>Metazoa</taxon>
        <taxon>Spiralia</taxon>
        <taxon>Lophotrochozoa</taxon>
        <taxon>Mollusca</taxon>
        <taxon>Bivalvia</taxon>
        <taxon>Autobranchia</taxon>
        <taxon>Pteriomorphia</taxon>
        <taxon>Pectinida</taxon>
        <taxon>Pectinoidea</taxon>
        <taxon>Pectinidae</taxon>
        <taxon>Mizuhopecten</taxon>
    </lineage>
</organism>
<dbReference type="EC" id="2.4.1.-" evidence="11"/>
<dbReference type="Pfam" id="PF01762">
    <property type="entry name" value="Galactosyl_T"/>
    <property type="match status" value="1"/>
</dbReference>
<keyword evidence="8 11" id="KW-0333">Golgi apparatus</keyword>
<dbReference type="AlphaFoldDB" id="A0A210PM97"/>
<keyword evidence="9 11" id="KW-0472">Membrane</keyword>
<dbReference type="EMBL" id="NEDP02005586">
    <property type="protein sequence ID" value="OWF37601.1"/>
    <property type="molecule type" value="Genomic_DNA"/>
</dbReference>
<keyword evidence="13" id="KW-1185">Reference proteome</keyword>
<comment type="similarity">
    <text evidence="2 11">Belongs to the glycosyltransferase 31 family.</text>
</comment>
<feature type="transmembrane region" description="Helical" evidence="11">
    <location>
        <begin position="7"/>
        <end position="25"/>
    </location>
</feature>
<dbReference type="GO" id="GO:0000139">
    <property type="term" value="C:Golgi membrane"/>
    <property type="evidence" value="ECO:0007669"/>
    <property type="project" value="UniProtKB-SubCell"/>
</dbReference>
<evidence type="ECO:0000313" key="12">
    <source>
        <dbReference type="EMBL" id="OWF37601.1"/>
    </source>
</evidence>
<gene>
    <name evidence="12" type="ORF">KP79_PYT10410</name>
</gene>
<keyword evidence="4 12" id="KW-0808">Transferase</keyword>
<keyword evidence="3 11" id="KW-0328">Glycosyltransferase</keyword>
<name>A0A210PM97_MIZYE</name>
<evidence type="ECO:0000256" key="8">
    <source>
        <dbReference type="ARBA" id="ARBA00023034"/>
    </source>
</evidence>
<dbReference type="PANTHER" id="PTHR11214">
    <property type="entry name" value="BETA-1,3-N-ACETYLGLUCOSAMINYLTRANSFERASE"/>
    <property type="match status" value="1"/>
</dbReference>
<evidence type="ECO:0000256" key="7">
    <source>
        <dbReference type="ARBA" id="ARBA00022989"/>
    </source>
</evidence>
<dbReference type="GO" id="GO:0006493">
    <property type="term" value="P:protein O-linked glycosylation"/>
    <property type="evidence" value="ECO:0007669"/>
    <property type="project" value="TreeGrafter"/>
</dbReference>
<proteinExistence type="inferred from homology"/>
<dbReference type="FunFam" id="3.90.550.50:FF:000001">
    <property type="entry name" value="Hexosyltransferase"/>
    <property type="match status" value="1"/>
</dbReference>
<evidence type="ECO:0000256" key="1">
    <source>
        <dbReference type="ARBA" id="ARBA00004323"/>
    </source>
</evidence>
<evidence type="ECO:0000256" key="10">
    <source>
        <dbReference type="ARBA" id="ARBA00023180"/>
    </source>
</evidence>
<keyword evidence="6 11" id="KW-0735">Signal-anchor</keyword>
<reference evidence="12 13" key="1">
    <citation type="journal article" date="2017" name="Nat. Ecol. Evol.">
        <title>Scallop genome provides insights into evolution of bilaterian karyotype and development.</title>
        <authorList>
            <person name="Wang S."/>
            <person name="Zhang J."/>
            <person name="Jiao W."/>
            <person name="Li J."/>
            <person name="Xun X."/>
            <person name="Sun Y."/>
            <person name="Guo X."/>
            <person name="Huan P."/>
            <person name="Dong B."/>
            <person name="Zhang L."/>
            <person name="Hu X."/>
            <person name="Sun X."/>
            <person name="Wang J."/>
            <person name="Zhao C."/>
            <person name="Wang Y."/>
            <person name="Wang D."/>
            <person name="Huang X."/>
            <person name="Wang R."/>
            <person name="Lv J."/>
            <person name="Li Y."/>
            <person name="Zhang Z."/>
            <person name="Liu B."/>
            <person name="Lu W."/>
            <person name="Hui Y."/>
            <person name="Liang J."/>
            <person name="Zhou Z."/>
            <person name="Hou R."/>
            <person name="Li X."/>
            <person name="Liu Y."/>
            <person name="Li H."/>
            <person name="Ning X."/>
            <person name="Lin Y."/>
            <person name="Zhao L."/>
            <person name="Xing Q."/>
            <person name="Dou J."/>
            <person name="Li Y."/>
            <person name="Mao J."/>
            <person name="Guo H."/>
            <person name="Dou H."/>
            <person name="Li T."/>
            <person name="Mu C."/>
            <person name="Jiang W."/>
            <person name="Fu Q."/>
            <person name="Fu X."/>
            <person name="Miao Y."/>
            <person name="Liu J."/>
            <person name="Yu Q."/>
            <person name="Li R."/>
            <person name="Liao H."/>
            <person name="Li X."/>
            <person name="Kong Y."/>
            <person name="Jiang Z."/>
            <person name="Chourrout D."/>
            <person name="Li R."/>
            <person name="Bao Z."/>
        </authorList>
    </citation>
    <scope>NUCLEOTIDE SEQUENCE [LARGE SCALE GENOMIC DNA]</scope>
    <source>
        <strain evidence="12 13">PY_sf001</strain>
    </source>
</reference>